<evidence type="ECO:0000313" key="3">
    <source>
        <dbReference type="Proteomes" id="UP000293380"/>
    </source>
</evidence>
<dbReference type="EMBL" id="SITD01000028">
    <property type="protein sequence ID" value="TBM31252.1"/>
    <property type="molecule type" value="Genomic_DNA"/>
</dbReference>
<dbReference type="PANTHER" id="PTHR15032">
    <property type="entry name" value="N-ACYL-PHOSPHATIDYLETHANOLAMINE-HYDROLYZING PHOSPHOLIPASE D"/>
    <property type="match status" value="1"/>
</dbReference>
<accession>A0A4Q9ET87</accession>
<evidence type="ECO:0000313" key="2">
    <source>
        <dbReference type="EMBL" id="TBM31252.1"/>
    </source>
</evidence>
<gene>
    <name evidence="2" type="ORF">EYY89_03535</name>
</gene>
<proteinExistence type="predicted"/>
<keyword evidence="2" id="KW-0378">Hydrolase</keyword>
<sequence length="335" mass="39033">MGLIRMKKNPYYDPSKAHHTPEGFTNLEPLVHRKEDLKRWQKERREKHLPLKPQQGYSGFIERWWQPVDLAQQQDGVWWMGHASMLVKMSGKFILIDPVFSKRVSPLTFYGPERKTPLPIDIEQLPAIEVLLISHDHYDHLDRQTVLALLKRNPNMVCIVPLGLKRWFTRCGAIYIHELDWWEQYCLGDVTLHFVPARHWSIRTPMDRNRSLWGGWVLSDAHHRFYFAGDSGYTPRLKEIGDRLGPFSLAALPLGAYEPRWFMHPQHMDPADAVRLFGELRCQRAFGMHWGVFELADEALDDPPDCLQKETQRQGIGEKTFTAEKIGSFIPFSVG</sequence>
<dbReference type="InterPro" id="IPR001279">
    <property type="entry name" value="Metallo-B-lactamas"/>
</dbReference>
<name>A0A4Q9ET87_9GAMM</name>
<dbReference type="AlphaFoldDB" id="A0A4Q9ET87"/>
<dbReference type="SUPFAM" id="SSF56281">
    <property type="entry name" value="Metallo-hydrolase/oxidoreductase"/>
    <property type="match status" value="1"/>
</dbReference>
<dbReference type="PIRSF" id="PIRSF038896">
    <property type="entry name" value="NAPE-PLD"/>
    <property type="match status" value="1"/>
</dbReference>
<dbReference type="InterPro" id="IPR024884">
    <property type="entry name" value="NAPE-PLD"/>
</dbReference>
<dbReference type="Proteomes" id="UP000293380">
    <property type="component" value="Unassembled WGS sequence"/>
</dbReference>
<dbReference type="GO" id="GO:0008270">
    <property type="term" value="F:zinc ion binding"/>
    <property type="evidence" value="ECO:0007669"/>
    <property type="project" value="InterPro"/>
</dbReference>
<evidence type="ECO:0000259" key="1">
    <source>
        <dbReference type="Pfam" id="PF12706"/>
    </source>
</evidence>
<feature type="domain" description="Metallo-beta-lactamase" evidence="1">
    <location>
        <begin position="94"/>
        <end position="290"/>
    </location>
</feature>
<dbReference type="Pfam" id="PF12706">
    <property type="entry name" value="Lactamase_B_2"/>
    <property type="match status" value="1"/>
</dbReference>
<reference evidence="2 3" key="1">
    <citation type="submission" date="2019-02" db="EMBL/GenBank/DDBJ databases">
        <title>Comparative genomic analysis of the Hafnia genus genomes.</title>
        <authorList>
            <person name="Zhiqiu Y."/>
            <person name="Chao Y."/>
            <person name="Yuhui D."/>
            <person name="Di H."/>
            <person name="Bin L."/>
        </authorList>
    </citation>
    <scope>NUCLEOTIDE SEQUENCE [LARGE SCALE GENOMIC DNA]</scope>
    <source>
        <strain evidence="2 3">PCM_1194</strain>
    </source>
</reference>
<organism evidence="2 3">
    <name type="scientific">Hafnia paralvei</name>
    <dbReference type="NCBI Taxonomy" id="546367"/>
    <lineage>
        <taxon>Bacteria</taxon>
        <taxon>Pseudomonadati</taxon>
        <taxon>Pseudomonadota</taxon>
        <taxon>Gammaproteobacteria</taxon>
        <taxon>Enterobacterales</taxon>
        <taxon>Hafniaceae</taxon>
        <taxon>Hafnia</taxon>
    </lineage>
</organism>
<dbReference type="InterPro" id="IPR036866">
    <property type="entry name" value="RibonucZ/Hydroxyglut_hydro"/>
</dbReference>
<comment type="caution">
    <text evidence="2">The sequence shown here is derived from an EMBL/GenBank/DDBJ whole genome shotgun (WGS) entry which is preliminary data.</text>
</comment>
<protein>
    <submittedName>
        <fullName evidence="2">MBL fold metallo-hydrolase</fullName>
    </submittedName>
</protein>
<dbReference type="PANTHER" id="PTHR15032:SF4">
    <property type="entry name" value="N-ACYL-PHOSPHATIDYLETHANOLAMINE-HYDROLYZING PHOSPHOLIPASE D"/>
    <property type="match status" value="1"/>
</dbReference>
<dbReference type="GO" id="GO:0005737">
    <property type="term" value="C:cytoplasm"/>
    <property type="evidence" value="ECO:0007669"/>
    <property type="project" value="TreeGrafter"/>
</dbReference>
<dbReference type="Gene3D" id="3.60.15.10">
    <property type="entry name" value="Ribonuclease Z/Hydroxyacylglutathione hydrolase-like"/>
    <property type="match status" value="1"/>
</dbReference>
<dbReference type="GO" id="GO:0070290">
    <property type="term" value="F:N-acylphosphatidylethanolamine-specific phospholipase D activity"/>
    <property type="evidence" value="ECO:0007669"/>
    <property type="project" value="InterPro"/>
</dbReference>